<dbReference type="EMBL" id="BART01030846">
    <property type="protein sequence ID" value="GAH07891.1"/>
    <property type="molecule type" value="Genomic_DNA"/>
</dbReference>
<comment type="caution">
    <text evidence="2">The sequence shown here is derived from an EMBL/GenBank/DDBJ whole genome shotgun (WGS) entry which is preliminary data.</text>
</comment>
<sequence>ETDLQAIKESLEAFADFEEIKETVATLVEKEKETENLSSEILALVDYEDKVKELTESLSVLRRITQVVIPDSSPFEKAVNDVQWLREKEEKHRELAGIVEKLKGISKLRVPKITKMDSLVKEVDQLCIWDDTATKLIRGIKQQKEILDNFDMSEITATVEKAYSAFKEFHEAGFLEETFSDLAVETKATRDELREVTEKLKQKRKEKEEIKVCPLCERPL</sequence>
<accession>X1CHV1</accession>
<evidence type="ECO:0000313" key="2">
    <source>
        <dbReference type="EMBL" id="GAH07891.1"/>
    </source>
</evidence>
<evidence type="ECO:0000256" key="1">
    <source>
        <dbReference type="SAM" id="Coils"/>
    </source>
</evidence>
<dbReference type="AlphaFoldDB" id="X1CHV1"/>
<feature type="non-terminal residue" evidence="2">
    <location>
        <position position="1"/>
    </location>
</feature>
<feature type="coiled-coil region" evidence="1">
    <location>
        <begin position="20"/>
        <end position="64"/>
    </location>
</feature>
<organism evidence="2">
    <name type="scientific">marine sediment metagenome</name>
    <dbReference type="NCBI Taxonomy" id="412755"/>
    <lineage>
        <taxon>unclassified sequences</taxon>
        <taxon>metagenomes</taxon>
        <taxon>ecological metagenomes</taxon>
    </lineage>
</organism>
<feature type="coiled-coil region" evidence="1">
    <location>
        <begin position="183"/>
        <end position="213"/>
    </location>
</feature>
<gene>
    <name evidence="2" type="ORF">S01H4_53728</name>
</gene>
<protein>
    <submittedName>
        <fullName evidence="2">Uncharacterized protein</fullName>
    </submittedName>
</protein>
<reference evidence="2" key="1">
    <citation type="journal article" date="2014" name="Front. Microbiol.">
        <title>High frequency of phylogenetically diverse reductive dehalogenase-homologous genes in deep subseafloor sedimentary metagenomes.</title>
        <authorList>
            <person name="Kawai M."/>
            <person name="Futagami T."/>
            <person name="Toyoda A."/>
            <person name="Takaki Y."/>
            <person name="Nishi S."/>
            <person name="Hori S."/>
            <person name="Arai W."/>
            <person name="Tsubouchi T."/>
            <person name="Morono Y."/>
            <person name="Uchiyama I."/>
            <person name="Ito T."/>
            <person name="Fujiyama A."/>
            <person name="Inagaki F."/>
            <person name="Takami H."/>
        </authorList>
    </citation>
    <scope>NUCLEOTIDE SEQUENCE</scope>
    <source>
        <strain evidence="2">Expedition CK06-06</strain>
    </source>
</reference>
<name>X1CHV1_9ZZZZ</name>
<keyword evidence="1" id="KW-0175">Coiled coil</keyword>
<proteinExistence type="predicted"/>